<dbReference type="AlphaFoldDB" id="A0A7V8V7Y9"/>
<proteinExistence type="predicted"/>
<dbReference type="RefSeq" id="WP_235990608.1">
    <property type="nucleotide sequence ID" value="NZ_JABRWO010000010.1"/>
</dbReference>
<sequence length="92" mass="10594">MKSLLLAAVVAVGMMFGAAATAEAGGPRYDRGHHGHHHGHHGRHPGYRHQNYHRHYHPSPYRYRSYNYYGRPNYRSNGFYYGSPGFSFGIRF</sequence>
<dbReference type="Proteomes" id="UP000551616">
    <property type="component" value="Unassembled WGS sequence"/>
</dbReference>
<reference evidence="3 4" key="1">
    <citation type="submission" date="2020-05" db="EMBL/GenBank/DDBJ databases">
        <title>Bremerella alba sp. nov., a novel planctomycete isolated from the surface of the macroalga Fucus spiralis.</title>
        <authorList>
            <person name="Godinho O."/>
            <person name="Botelho R."/>
            <person name="Albuquerque L."/>
            <person name="Wiegand S."/>
            <person name="Da Costa M.S."/>
            <person name="Lobo-Da-Cunha A."/>
            <person name="Jogler C."/>
            <person name="Lage O.M."/>
        </authorList>
    </citation>
    <scope>NUCLEOTIDE SEQUENCE [LARGE SCALE GENOMIC DNA]</scope>
    <source>
        <strain evidence="3 4">FF15</strain>
    </source>
</reference>
<accession>A0A7V8V7Y9</accession>
<protein>
    <submittedName>
        <fullName evidence="3">Uncharacterized protein</fullName>
    </submittedName>
</protein>
<evidence type="ECO:0000313" key="4">
    <source>
        <dbReference type="Proteomes" id="UP000551616"/>
    </source>
</evidence>
<keyword evidence="4" id="KW-1185">Reference proteome</keyword>
<name>A0A7V8V7Y9_9BACT</name>
<comment type="caution">
    <text evidence="3">The sequence shown here is derived from an EMBL/GenBank/DDBJ whole genome shotgun (WGS) entry which is preliminary data.</text>
</comment>
<feature type="region of interest" description="Disordered" evidence="1">
    <location>
        <begin position="27"/>
        <end position="51"/>
    </location>
</feature>
<organism evidence="3 4">
    <name type="scientific">Bremerella alba</name>
    <dbReference type="NCBI Taxonomy" id="980252"/>
    <lineage>
        <taxon>Bacteria</taxon>
        <taxon>Pseudomonadati</taxon>
        <taxon>Planctomycetota</taxon>
        <taxon>Planctomycetia</taxon>
        <taxon>Pirellulales</taxon>
        <taxon>Pirellulaceae</taxon>
        <taxon>Bremerella</taxon>
    </lineage>
</organism>
<dbReference type="EMBL" id="JABRWO010000010">
    <property type="protein sequence ID" value="MBA2116613.1"/>
    <property type="molecule type" value="Genomic_DNA"/>
</dbReference>
<keyword evidence="2" id="KW-0732">Signal</keyword>
<feature type="chain" id="PRO_5031494297" evidence="2">
    <location>
        <begin position="25"/>
        <end position="92"/>
    </location>
</feature>
<gene>
    <name evidence="3" type="ORF">HOV93_38040</name>
</gene>
<evidence type="ECO:0000256" key="1">
    <source>
        <dbReference type="SAM" id="MobiDB-lite"/>
    </source>
</evidence>
<evidence type="ECO:0000313" key="3">
    <source>
        <dbReference type="EMBL" id="MBA2116613.1"/>
    </source>
</evidence>
<feature type="signal peptide" evidence="2">
    <location>
        <begin position="1"/>
        <end position="24"/>
    </location>
</feature>
<feature type="compositionally biased region" description="Basic residues" evidence="1">
    <location>
        <begin position="31"/>
        <end position="51"/>
    </location>
</feature>
<evidence type="ECO:0000256" key="2">
    <source>
        <dbReference type="SAM" id="SignalP"/>
    </source>
</evidence>